<dbReference type="InterPro" id="IPR036388">
    <property type="entry name" value="WH-like_DNA-bd_sf"/>
</dbReference>
<dbReference type="PANTHER" id="PTHR44846:SF17">
    <property type="entry name" value="GNTR-FAMILY TRANSCRIPTIONAL REGULATOR"/>
    <property type="match status" value="1"/>
</dbReference>
<keyword evidence="3" id="KW-0804">Transcription</keyword>
<sequence>MPTPPAYLAIAADLRTAILSGELPAGAKLPSESGLMRQYDVSRTVAKWAIAVLKGEGLVEGRAGSGVYVRDTNRLVRHARGRDVRSADGPTSPFARDAADAGQQGTWEHDSRHEQADERIAARLGIEPGAPVMRTSYRFLAYGEPIQLSVSYEPLAVTEGTPVEWPEDGSVKGVVARMDTIGVRVDEVVERVSLRSANAEEVEALNLSARTFVHTIERTYTASGTPVETADIVLPGGRYDLVYRLPID</sequence>
<accession>A0AAU7QZZ5</accession>
<feature type="region of interest" description="Disordered" evidence="4">
    <location>
        <begin position="82"/>
        <end position="113"/>
    </location>
</feature>
<evidence type="ECO:0000256" key="4">
    <source>
        <dbReference type="SAM" id="MobiDB-lite"/>
    </source>
</evidence>
<dbReference type="SUPFAM" id="SSF46785">
    <property type="entry name" value="Winged helix' DNA-binding domain"/>
    <property type="match status" value="1"/>
</dbReference>
<dbReference type="Gene3D" id="1.10.10.10">
    <property type="entry name" value="Winged helix-like DNA-binding domain superfamily/Winged helix DNA-binding domain"/>
    <property type="match status" value="1"/>
</dbReference>
<dbReference type="EMBL" id="CP157974">
    <property type="protein sequence ID" value="XBT81091.1"/>
    <property type="molecule type" value="Genomic_DNA"/>
</dbReference>
<dbReference type="SMART" id="SM00345">
    <property type="entry name" value="HTH_GNTR"/>
    <property type="match status" value="1"/>
</dbReference>
<protein>
    <submittedName>
        <fullName evidence="6">GntR family transcriptional regulator</fullName>
    </submittedName>
</protein>
<keyword evidence="2" id="KW-0238">DNA-binding</keyword>
<dbReference type="PRINTS" id="PR00035">
    <property type="entry name" value="HTHGNTR"/>
</dbReference>
<dbReference type="InterPro" id="IPR028978">
    <property type="entry name" value="Chorismate_lyase_/UTRA_dom_sf"/>
</dbReference>
<organism evidence="6">
    <name type="scientific">Micromonospora sp. HUAS YX12</name>
    <dbReference type="NCBI Taxonomy" id="3156396"/>
    <lineage>
        <taxon>Bacteria</taxon>
        <taxon>Bacillati</taxon>
        <taxon>Actinomycetota</taxon>
        <taxon>Actinomycetes</taxon>
        <taxon>Micromonosporales</taxon>
        <taxon>Micromonosporaceae</taxon>
        <taxon>Micromonospora</taxon>
    </lineage>
</organism>
<dbReference type="Pfam" id="PF07702">
    <property type="entry name" value="UTRA"/>
    <property type="match status" value="1"/>
</dbReference>
<dbReference type="CDD" id="cd07377">
    <property type="entry name" value="WHTH_GntR"/>
    <property type="match status" value="1"/>
</dbReference>
<reference evidence="6" key="1">
    <citation type="submission" date="2024-06" db="EMBL/GenBank/DDBJ databases">
        <title>Micromonospora sp. strain HUAS YX12 genome sequences.</title>
        <authorList>
            <person name="Mo P."/>
        </authorList>
    </citation>
    <scope>NUCLEOTIDE SEQUENCE</scope>
    <source>
        <strain evidence="6">HUAS YX12</strain>
    </source>
</reference>
<evidence type="ECO:0000259" key="5">
    <source>
        <dbReference type="PROSITE" id="PS50949"/>
    </source>
</evidence>
<keyword evidence="1" id="KW-0805">Transcription regulation</keyword>
<dbReference type="PANTHER" id="PTHR44846">
    <property type="entry name" value="MANNOSYL-D-GLYCERATE TRANSPORT/METABOLISM SYSTEM REPRESSOR MNGR-RELATED"/>
    <property type="match status" value="1"/>
</dbReference>
<dbReference type="PROSITE" id="PS50949">
    <property type="entry name" value="HTH_GNTR"/>
    <property type="match status" value="1"/>
</dbReference>
<dbReference type="InterPro" id="IPR036390">
    <property type="entry name" value="WH_DNA-bd_sf"/>
</dbReference>
<dbReference type="GO" id="GO:0003700">
    <property type="term" value="F:DNA-binding transcription factor activity"/>
    <property type="evidence" value="ECO:0007669"/>
    <property type="project" value="InterPro"/>
</dbReference>
<name>A0AAU7QZZ5_9ACTN</name>
<dbReference type="GO" id="GO:0045892">
    <property type="term" value="P:negative regulation of DNA-templated transcription"/>
    <property type="evidence" value="ECO:0007669"/>
    <property type="project" value="TreeGrafter"/>
</dbReference>
<dbReference type="InterPro" id="IPR050679">
    <property type="entry name" value="Bact_HTH_transcr_reg"/>
</dbReference>
<evidence type="ECO:0000313" key="6">
    <source>
        <dbReference type="EMBL" id="XBT81091.1"/>
    </source>
</evidence>
<dbReference type="Pfam" id="PF00392">
    <property type="entry name" value="GntR"/>
    <property type="match status" value="1"/>
</dbReference>
<evidence type="ECO:0000256" key="1">
    <source>
        <dbReference type="ARBA" id="ARBA00023015"/>
    </source>
</evidence>
<dbReference type="AlphaFoldDB" id="A0AAU7QZZ5"/>
<feature type="domain" description="HTH gntR-type" evidence="5">
    <location>
        <begin position="4"/>
        <end position="72"/>
    </location>
</feature>
<dbReference type="InterPro" id="IPR000524">
    <property type="entry name" value="Tscrpt_reg_HTH_GntR"/>
</dbReference>
<gene>
    <name evidence="6" type="ORF">ABIH81_26095</name>
</gene>
<proteinExistence type="predicted"/>
<dbReference type="Gene3D" id="3.40.1410.10">
    <property type="entry name" value="Chorismate lyase-like"/>
    <property type="match status" value="1"/>
</dbReference>
<dbReference type="RefSeq" id="WP_349877515.1">
    <property type="nucleotide sequence ID" value="NZ_CP157974.1"/>
</dbReference>
<dbReference type="SUPFAM" id="SSF64288">
    <property type="entry name" value="Chorismate lyase-like"/>
    <property type="match status" value="1"/>
</dbReference>
<evidence type="ECO:0000256" key="2">
    <source>
        <dbReference type="ARBA" id="ARBA00023125"/>
    </source>
</evidence>
<evidence type="ECO:0000256" key="3">
    <source>
        <dbReference type="ARBA" id="ARBA00023163"/>
    </source>
</evidence>
<dbReference type="GO" id="GO:0003677">
    <property type="term" value="F:DNA binding"/>
    <property type="evidence" value="ECO:0007669"/>
    <property type="project" value="UniProtKB-KW"/>
</dbReference>
<dbReference type="InterPro" id="IPR011663">
    <property type="entry name" value="UTRA"/>
</dbReference>
<dbReference type="SMART" id="SM00866">
    <property type="entry name" value="UTRA"/>
    <property type="match status" value="1"/>
</dbReference>